<organism evidence="2 3">
    <name type="scientific">Calicophoron daubneyi</name>
    <name type="common">Rumen fluke</name>
    <name type="synonym">Paramphistomum daubneyi</name>
    <dbReference type="NCBI Taxonomy" id="300641"/>
    <lineage>
        <taxon>Eukaryota</taxon>
        <taxon>Metazoa</taxon>
        <taxon>Spiralia</taxon>
        <taxon>Lophotrochozoa</taxon>
        <taxon>Platyhelminthes</taxon>
        <taxon>Trematoda</taxon>
        <taxon>Digenea</taxon>
        <taxon>Plagiorchiida</taxon>
        <taxon>Pronocephalata</taxon>
        <taxon>Paramphistomoidea</taxon>
        <taxon>Paramphistomidae</taxon>
        <taxon>Calicophoron</taxon>
    </lineage>
</organism>
<evidence type="ECO:0000259" key="1">
    <source>
        <dbReference type="Pfam" id="PF01390"/>
    </source>
</evidence>
<dbReference type="EMBL" id="CAXLJL010000911">
    <property type="protein sequence ID" value="CAL5141586.1"/>
    <property type="molecule type" value="Genomic_DNA"/>
</dbReference>
<comment type="caution">
    <text evidence="2">The sequence shown here is derived from an EMBL/GenBank/DDBJ whole genome shotgun (WGS) entry which is preliminary data.</text>
</comment>
<dbReference type="Proteomes" id="UP001497525">
    <property type="component" value="Unassembled WGS sequence"/>
</dbReference>
<protein>
    <recommendedName>
        <fullName evidence="1">SEA domain-containing protein</fullName>
    </recommendedName>
</protein>
<evidence type="ECO:0000313" key="2">
    <source>
        <dbReference type="EMBL" id="CAL5141586.1"/>
    </source>
</evidence>
<evidence type="ECO:0000313" key="3">
    <source>
        <dbReference type="Proteomes" id="UP001497525"/>
    </source>
</evidence>
<feature type="domain" description="SEA" evidence="1">
    <location>
        <begin position="8"/>
        <end position="89"/>
    </location>
</feature>
<accession>A0AAV2TZN5</accession>
<gene>
    <name evidence="2" type="ORF">CDAUBV1_LOCUS16869</name>
</gene>
<dbReference type="AlphaFoldDB" id="A0AAV2TZN5"/>
<reference evidence="2" key="1">
    <citation type="submission" date="2024-06" db="EMBL/GenBank/DDBJ databases">
        <authorList>
            <person name="Liu X."/>
            <person name="Lenzi L."/>
            <person name="Haldenby T S."/>
            <person name="Uol C."/>
        </authorList>
    </citation>
    <scope>NUCLEOTIDE SEQUENCE</scope>
</reference>
<dbReference type="InterPro" id="IPR000082">
    <property type="entry name" value="SEA_dom"/>
</dbReference>
<proteinExistence type="predicted"/>
<dbReference type="Pfam" id="PF01390">
    <property type="entry name" value="SEA"/>
    <property type="match status" value="1"/>
</dbReference>
<sequence length="124" mass="14182">MMLRTRWKWSSNLKNRNSDEFKEKEKNLTDTIQEAMGEGIKVCSVTVDKFYPSVYADVRVLYDMDSYNSNNLSDKKVKKLLQEFISTQGGVLLSVSSVTSDGQAPTVLVVTFMCTVFEVLWQLH</sequence>
<name>A0AAV2TZN5_CALDB</name>